<keyword evidence="1" id="KW-1133">Transmembrane helix</keyword>
<gene>
    <name evidence="2" type="ORF">QBC35DRAFT_92657</name>
</gene>
<evidence type="ECO:0000313" key="2">
    <source>
        <dbReference type="EMBL" id="KAK4183609.1"/>
    </source>
</evidence>
<dbReference type="AlphaFoldDB" id="A0AAN7AEH1"/>
<feature type="transmembrane region" description="Helical" evidence="1">
    <location>
        <begin position="37"/>
        <end position="57"/>
    </location>
</feature>
<reference evidence="2" key="2">
    <citation type="submission" date="2023-05" db="EMBL/GenBank/DDBJ databases">
        <authorList>
            <consortium name="Lawrence Berkeley National Laboratory"/>
            <person name="Steindorff A."/>
            <person name="Hensen N."/>
            <person name="Bonometti L."/>
            <person name="Westerberg I."/>
            <person name="Brannstrom I.O."/>
            <person name="Guillou S."/>
            <person name="Cros-Aarteil S."/>
            <person name="Calhoun S."/>
            <person name="Haridas S."/>
            <person name="Kuo A."/>
            <person name="Mondo S."/>
            <person name="Pangilinan J."/>
            <person name="Riley R."/>
            <person name="Labutti K."/>
            <person name="Andreopoulos B."/>
            <person name="Lipzen A."/>
            <person name="Chen C."/>
            <person name="Yanf M."/>
            <person name="Daum C."/>
            <person name="Ng V."/>
            <person name="Clum A."/>
            <person name="Ohm R."/>
            <person name="Martin F."/>
            <person name="Silar P."/>
            <person name="Natvig D."/>
            <person name="Lalanne C."/>
            <person name="Gautier V."/>
            <person name="Ament-Velasquez S.L."/>
            <person name="Kruys A."/>
            <person name="Hutchinson M.I."/>
            <person name="Powell A.J."/>
            <person name="Barry K."/>
            <person name="Miller A.N."/>
            <person name="Grigoriev I.V."/>
            <person name="Debuchy R."/>
            <person name="Gladieux P."/>
            <person name="Thoren M.H."/>
            <person name="Johannesson H."/>
        </authorList>
    </citation>
    <scope>NUCLEOTIDE SEQUENCE</scope>
    <source>
        <strain evidence="2">PSN309</strain>
    </source>
</reference>
<keyword evidence="1" id="KW-0472">Membrane</keyword>
<dbReference type="Proteomes" id="UP001302126">
    <property type="component" value="Unassembled WGS sequence"/>
</dbReference>
<dbReference type="EMBL" id="MU864536">
    <property type="protein sequence ID" value="KAK4183609.1"/>
    <property type="molecule type" value="Genomic_DNA"/>
</dbReference>
<sequence>MPTYMSRSERVTPLRVSCCGVGLFLYLGNYASSRPDTHLTLCLGLLFLLFGSLCEEISTARPENKRRWDERYTREGR</sequence>
<protein>
    <submittedName>
        <fullName evidence="2">Uncharacterized protein</fullName>
    </submittedName>
</protein>
<keyword evidence="3" id="KW-1185">Reference proteome</keyword>
<accession>A0AAN7AEH1</accession>
<evidence type="ECO:0000313" key="3">
    <source>
        <dbReference type="Proteomes" id="UP001302126"/>
    </source>
</evidence>
<evidence type="ECO:0000256" key="1">
    <source>
        <dbReference type="SAM" id="Phobius"/>
    </source>
</evidence>
<feature type="transmembrane region" description="Helical" evidence="1">
    <location>
        <begin position="12"/>
        <end position="31"/>
    </location>
</feature>
<keyword evidence="1" id="KW-0812">Transmembrane</keyword>
<reference evidence="2" key="1">
    <citation type="journal article" date="2023" name="Mol. Phylogenet. Evol.">
        <title>Genome-scale phylogeny and comparative genomics of the fungal order Sordariales.</title>
        <authorList>
            <person name="Hensen N."/>
            <person name="Bonometti L."/>
            <person name="Westerberg I."/>
            <person name="Brannstrom I.O."/>
            <person name="Guillou S."/>
            <person name="Cros-Aarteil S."/>
            <person name="Calhoun S."/>
            <person name="Haridas S."/>
            <person name="Kuo A."/>
            <person name="Mondo S."/>
            <person name="Pangilinan J."/>
            <person name="Riley R."/>
            <person name="LaButti K."/>
            <person name="Andreopoulos B."/>
            <person name="Lipzen A."/>
            <person name="Chen C."/>
            <person name="Yan M."/>
            <person name="Daum C."/>
            <person name="Ng V."/>
            <person name="Clum A."/>
            <person name="Steindorff A."/>
            <person name="Ohm R.A."/>
            <person name="Martin F."/>
            <person name="Silar P."/>
            <person name="Natvig D.O."/>
            <person name="Lalanne C."/>
            <person name="Gautier V."/>
            <person name="Ament-Velasquez S.L."/>
            <person name="Kruys A."/>
            <person name="Hutchinson M.I."/>
            <person name="Powell A.J."/>
            <person name="Barry K."/>
            <person name="Miller A.N."/>
            <person name="Grigoriev I.V."/>
            <person name="Debuchy R."/>
            <person name="Gladieux P."/>
            <person name="Hiltunen Thoren M."/>
            <person name="Johannesson H."/>
        </authorList>
    </citation>
    <scope>NUCLEOTIDE SEQUENCE</scope>
    <source>
        <strain evidence="2">PSN309</strain>
    </source>
</reference>
<organism evidence="2 3">
    <name type="scientific">Podospora australis</name>
    <dbReference type="NCBI Taxonomy" id="1536484"/>
    <lineage>
        <taxon>Eukaryota</taxon>
        <taxon>Fungi</taxon>
        <taxon>Dikarya</taxon>
        <taxon>Ascomycota</taxon>
        <taxon>Pezizomycotina</taxon>
        <taxon>Sordariomycetes</taxon>
        <taxon>Sordariomycetidae</taxon>
        <taxon>Sordariales</taxon>
        <taxon>Podosporaceae</taxon>
        <taxon>Podospora</taxon>
    </lineage>
</organism>
<comment type="caution">
    <text evidence="2">The sequence shown here is derived from an EMBL/GenBank/DDBJ whole genome shotgun (WGS) entry which is preliminary data.</text>
</comment>
<proteinExistence type="predicted"/>
<name>A0AAN7AEH1_9PEZI</name>